<reference evidence="3 4" key="1">
    <citation type="journal article" date="2021" name="Nat. Commun.">
        <title>Genetic determinants of endophytism in the Arabidopsis root mycobiome.</title>
        <authorList>
            <person name="Mesny F."/>
            <person name="Miyauchi S."/>
            <person name="Thiergart T."/>
            <person name="Pickel B."/>
            <person name="Atanasova L."/>
            <person name="Karlsson M."/>
            <person name="Huettel B."/>
            <person name="Barry K.W."/>
            <person name="Haridas S."/>
            <person name="Chen C."/>
            <person name="Bauer D."/>
            <person name="Andreopoulos W."/>
            <person name="Pangilinan J."/>
            <person name="LaButti K."/>
            <person name="Riley R."/>
            <person name="Lipzen A."/>
            <person name="Clum A."/>
            <person name="Drula E."/>
            <person name="Henrissat B."/>
            <person name="Kohler A."/>
            <person name="Grigoriev I.V."/>
            <person name="Martin F.M."/>
            <person name="Hacquard S."/>
        </authorList>
    </citation>
    <scope>NUCLEOTIDE SEQUENCE [LARGE SCALE GENOMIC DNA]</scope>
    <source>
        <strain evidence="3 4">MPI-CAGE-CH-0241</strain>
    </source>
</reference>
<feature type="domain" description="CBM21" evidence="2">
    <location>
        <begin position="111"/>
        <end position="198"/>
    </location>
</feature>
<dbReference type="PROSITE" id="PS51159">
    <property type="entry name" value="CBM21"/>
    <property type="match status" value="1"/>
</dbReference>
<feature type="non-terminal residue" evidence="3">
    <location>
        <position position="1"/>
    </location>
</feature>
<gene>
    <name evidence="3" type="ORF">B0T10DRAFT_383045</name>
</gene>
<evidence type="ECO:0000313" key="4">
    <source>
        <dbReference type="Proteomes" id="UP000777438"/>
    </source>
</evidence>
<dbReference type="InterPro" id="IPR050782">
    <property type="entry name" value="PP1_regulatory_subunit_3"/>
</dbReference>
<evidence type="ECO:0000313" key="3">
    <source>
        <dbReference type="EMBL" id="KAH6874306.1"/>
    </source>
</evidence>
<dbReference type="AlphaFoldDB" id="A0A9P8VSG6"/>
<feature type="compositionally biased region" description="Basic and acidic residues" evidence="1">
    <location>
        <begin position="1"/>
        <end position="13"/>
    </location>
</feature>
<proteinExistence type="predicted"/>
<dbReference type="InterPro" id="IPR038175">
    <property type="entry name" value="CBM21_dom_sf"/>
</dbReference>
<dbReference type="Proteomes" id="UP000777438">
    <property type="component" value="Unassembled WGS sequence"/>
</dbReference>
<dbReference type="GO" id="GO:0008157">
    <property type="term" value="F:protein phosphatase 1 binding"/>
    <property type="evidence" value="ECO:0007669"/>
    <property type="project" value="TreeGrafter"/>
</dbReference>
<dbReference type="PANTHER" id="PTHR12307">
    <property type="entry name" value="PROTEIN PHOSPHATASE 1 REGULATORY SUBUNIT"/>
    <property type="match status" value="1"/>
</dbReference>
<comment type="caution">
    <text evidence="3">The sequence shown here is derived from an EMBL/GenBank/DDBJ whole genome shotgun (WGS) entry which is preliminary data.</text>
</comment>
<sequence length="198" mass="22096">SEKGTPEGQEKPLRIRKMSGELVRPVLRPPSRRHPSSAPATPTAPKAVHFDSHLEQIRHFLKVDCPLIVSSDISPTIDSHSHAENPSKADTNVQAATGNLEMLAVNFPQDCASRNIQQVRLDSVWLSNDHKLLKGLVSVRNLAFEKSVVCRFTFDDWKTISEVTAEYSQQSSPSDSLLCYDKFIFEIELSEITNLASK</sequence>
<dbReference type="Gene3D" id="2.60.40.2440">
    <property type="entry name" value="Carbohydrate binding type-21 domain"/>
    <property type="match status" value="1"/>
</dbReference>
<dbReference type="InterPro" id="IPR005036">
    <property type="entry name" value="CBM21_dom"/>
</dbReference>
<organism evidence="3 4">
    <name type="scientific">Thelonectria olida</name>
    <dbReference type="NCBI Taxonomy" id="1576542"/>
    <lineage>
        <taxon>Eukaryota</taxon>
        <taxon>Fungi</taxon>
        <taxon>Dikarya</taxon>
        <taxon>Ascomycota</taxon>
        <taxon>Pezizomycotina</taxon>
        <taxon>Sordariomycetes</taxon>
        <taxon>Hypocreomycetidae</taxon>
        <taxon>Hypocreales</taxon>
        <taxon>Nectriaceae</taxon>
        <taxon>Thelonectria</taxon>
    </lineage>
</organism>
<protein>
    <submittedName>
        <fullName evidence="3">Phosphatase regulatory subunit-domain-containing protein</fullName>
    </submittedName>
</protein>
<feature type="region of interest" description="Disordered" evidence="1">
    <location>
        <begin position="1"/>
        <end position="45"/>
    </location>
</feature>
<dbReference type="GO" id="GO:2001069">
    <property type="term" value="F:glycogen binding"/>
    <property type="evidence" value="ECO:0007669"/>
    <property type="project" value="TreeGrafter"/>
</dbReference>
<feature type="compositionally biased region" description="Low complexity" evidence="1">
    <location>
        <begin position="36"/>
        <end position="45"/>
    </location>
</feature>
<dbReference type="OrthoDB" id="1881at2759"/>
<dbReference type="GO" id="GO:0000164">
    <property type="term" value="C:protein phosphatase type 1 complex"/>
    <property type="evidence" value="ECO:0007669"/>
    <property type="project" value="TreeGrafter"/>
</dbReference>
<name>A0A9P8VSG6_9HYPO</name>
<evidence type="ECO:0000256" key="1">
    <source>
        <dbReference type="SAM" id="MobiDB-lite"/>
    </source>
</evidence>
<feature type="non-terminal residue" evidence="3">
    <location>
        <position position="198"/>
    </location>
</feature>
<keyword evidence="4" id="KW-1185">Reference proteome</keyword>
<dbReference type="PANTHER" id="PTHR12307:SF36">
    <property type="entry name" value="GLYCOGEN-BINDING SUBUNIT 76A"/>
    <property type="match status" value="1"/>
</dbReference>
<dbReference type="Pfam" id="PF03370">
    <property type="entry name" value="CBM_21"/>
    <property type="match status" value="1"/>
</dbReference>
<evidence type="ECO:0000259" key="2">
    <source>
        <dbReference type="PROSITE" id="PS51159"/>
    </source>
</evidence>
<dbReference type="GO" id="GO:0005979">
    <property type="term" value="P:regulation of glycogen biosynthetic process"/>
    <property type="evidence" value="ECO:0007669"/>
    <property type="project" value="TreeGrafter"/>
</dbReference>
<dbReference type="EMBL" id="JAGPYM010000040">
    <property type="protein sequence ID" value="KAH6874306.1"/>
    <property type="molecule type" value="Genomic_DNA"/>
</dbReference>
<accession>A0A9P8VSG6</accession>